<comment type="caution">
    <text evidence="2">The sequence shown here is derived from an EMBL/GenBank/DDBJ whole genome shotgun (WGS) entry which is preliminary data.</text>
</comment>
<proteinExistence type="predicted"/>
<protein>
    <submittedName>
        <fullName evidence="2">Uncharacterized protein</fullName>
    </submittedName>
</protein>
<gene>
    <name evidence="2" type="ORF">HYALB_00011315</name>
</gene>
<evidence type="ECO:0000256" key="1">
    <source>
        <dbReference type="SAM" id="MobiDB-lite"/>
    </source>
</evidence>
<dbReference type="AlphaFoldDB" id="A0A9N9PRL6"/>
<keyword evidence="3" id="KW-1185">Reference proteome</keyword>
<reference evidence="2" key="1">
    <citation type="submission" date="2021-07" db="EMBL/GenBank/DDBJ databases">
        <authorList>
            <person name="Durling M."/>
        </authorList>
    </citation>
    <scope>NUCLEOTIDE SEQUENCE</scope>
</reference>
<feature type="region of interest" description="Disordered" evidence="1">
    <location>
        <begin position="36"/>
        <end position="58"/>
    </location>
</feature>
<evidence type="ECO:0000313" key="3">
    <source>
        <dbReference type="Proteomes" id="UP000701801"/>
    </source>
</evidence>
<evidence type="ECO:0000313" key="2">
    <source>
        <dbReference type="EMBL" id="CAG8972583.1"/>
    </source>
</evidence>
<sequence>MGIIVGATDRNSRLASFGESPKSGVSQVARKWKGGECGREEFEDEEGSREGQSEGNGMGNGIVQWALRAVGGGVVAGAGSDRRRLERERVGAVVILGVGFVKLRGRLQAHLVAEKVKIGTGRERWSATKALSATVRDTTEHTRGLDEDSTKT</sequence>
<dbReference type="EMBL" id="CAJVRM010000048">
    <property type="protein sequence ID" value="CAG8972583.1"/>
    <property type="molecule type" value="Genomic_DNA"/>
</dbReference>
<dbReference type="Proteomes" id="UP000701801">
    <property type="component" value="Unassembled WGS sequence"/>
</dbReference>
<name>A0A9N9PRL6_9HELO</name>
<accession>A0A9N9PRL6</accession>
<organism evidence="2 3">
    <name type="scientific">Hymenoscyphus albidus</name>
    <dbReference type="NCBI Taxonomy" id="595503"/>
    <lineage>
        <taxon>Eukaryota</taxon>
        <taxon>Fungi</taxon>
        <taxon>Dikarya</taxon>
        <taxon>Ascomycota</taxon>
        <taxon>Pezizomycotina</taxon>
        <taxon>Leotiomycetes</taxon>
        <taxon>Helotiales</taxon>
        <taxon>Helotiaceae</taxon>
        <taxon>Hymenoscyphus</taxon>
    </lineage>
</organism>